<dbReference type="PANTHER" id="PTHR14226">
    <property type="entry name" value="NEUROPATHY TARGET ESTERASE/SWISS CHEESE D.MELANOGASTER"/>
    <property type="match status" value="1"/>
</dbReference>
<dbReference type="PROSITE" id="PS51635">
    <property type="entry name" value="PNPLA"/>
    <property type="match status" value="1"/>
</dbReference>
<feature type="short sequence motif" description="DGA/G" evidence="4">
    <location>
        <begin position="146"/>
        <end position="148"/>
    </location>
</feature>
<evidence type="ECO:0000256" key="2">
    <source>
        <dbReference type="ARBA" id="ARBA00022963"/>
    </source>
</evidence>
<reference evidence="6 7" key="1">
    <citation type="submission" date="2021-03" db="EMBL/GenBank/DDBJ databases">
        <title>Genomic and phenotypic characterization of Chloracidobacterium isolates provides evidence for multiple species.</title>
        <authorList>
            <person name="Saini M.K."/>
            <person name="Costas A.M.G."/>
            <person name="Tank M."/>
            <person name="Bryant D.A."/>
        </authorList>
    </citation>
    <scope>NUCLEOTIDE SEQUENCE [LARGE SCALE GENOMIC DNA]</scope>
    <source>
        <strain evidence="6 7">N</strain>
    </source>
</reference>
<feature type="short sequence motif" description="GXSXG" evidence="4">
    <location>
        <begin position="43"/>
        <end position="47"/>
    </location>
</feature>
<keyword evidence="1 4" id="KW-0378">Hydrolase</keyword>
<evidence type="ECO:0000259" key="5">
    <source>
        <dbReference type="PROSITE" id="PS51635"/>
    </source>
</evidence>
<evidence type="ECO:0000313" key="6">
    <source>
        <dbReference type="EMBL" id="QUV93547.1"/>
    </source>
</evidence>
<keyword evidence="7" id="KW-1185">Reference proteome</keyword>
<dbReference type="Pfam" id="PF01734">
    <property type="entry name" value="Patatin"/>
    <property type="match status" value="1"/>
</dbReference>
<dbReference type="EMBL" id="CP072642">
    <property type="protein sequence ID" value="QUV93547.1"/>
    <property type="molecule type" value="Genomic_DNA"/>
</dbReference>
<dbReference type="InterPro" id="IPR016035">
    <property type="entry name" value="Acyl_Trfase/lysoPLipase"/>
</dbReference>
<feature type="active site" description="Nucleophile" evidence="4">
    <location>
        <position position="45"/>
    </location>
</feature>
<dbReference type="RefSeq" id="WP_211421917.1">
    <property type="nucleotide sequence ID" value="NZ_CP072642.1"/>
</dbReference>
<keyword evidence="2 4" id="KW-0442">Lipid degradation</keyword>
<evidence type="ECO:0000256" key="3">
    <source>
        <dbReference type="ARBA" id="ARBA00023098"/>
    </source>
</evidence>
<evidence type="ECO:0000313" key="7">
    <source>
        <dbReference type="Proteomes" id="UP000677668"/>
    </source>
</evidence>
<dbReference type="Gene3D" id="3.40.1090.10">
    <property type="entry name" value="Cytosolic phospholipase A2 catalytic domain"/>
    <property type="match status" value="2"/>
</dbReference>
<evidence type="ECO:0000256" key="4">
    <source>
        <dbReference type="PROSITE-ProRule" id="PRU01161"/>
    </source>
</evidence>
<gene>
    <name evidence="6" type="ORF">J8C05_09230</name>
</gene>
<feature type="short sequence motif" description="GXGXXG" evidence="4">
    <location>
        <begin position="16"/>
        <end position="21"/>
    </location>
</feature>
<name>A0ABX8B0C7_9BACT</name>
<organism evidence="6 7">
    <name type="scientific">Chloracidobacterium sp. N</name>
    <dbReference type="NCBI Taxonomy" id="2821540"/>
    <lineage>
        <taxon>Bacteria</taxon>
        <taxon>Pseudomonadati</taxon>
        <taxon>Acidobacteriota</taxon>
        <taxon>Terriglobia</taxon>
        <taxon>Terriglobales</taxon>
        <taxon>Acidobacteriaceae</taxon>
        <taxon>Chloracidobacterium</taxon>
        <taxon>Chloracidobacterium aggregatum</taxon>
    </lineage>
</organism>
<accession>A0ABX8B0C7</accession>
<dbReference type="Proteomes" id="UP000677668">
    <property type="component" value="Chromosome 1"/>
</dbReference>
<evidence type="ECO:0000256" key="1">
    <source>
        <dbReference type="ARBA" id="ARBA00022801"/>
    </source>
</evidence>
<dbReference type="SUPFAM" id="SSF52151">
    <property type="entry name" value="FabD/lysophospholipase-like"/>
    <property type="match status" value="1"/>
</dbReference>
<keyword evidence="3 4" id="KW-0443">Lipid metabolism</keyword>
<feature type="domain" description="PNPLA" evidence="5">
    <location>
        <begin position="12"/>
        <end position="159"/>
    </location>
</feature>
<feature type="active site" description="Proton acceptor" evidence="4">
    <location>
        <position position="146"/>
    </location>
</feature>
<proteinExistence type="predicted"/>
<protein>
    <submittedName>
        <fullName evidence="6">Patatin-like phospholipase family protein</fullName>
    </submittedName>
</protein>
<sequence length="252" mass="26657">MADLLSSARLGLALSGGGPRGLAHIGVIKALDAYGLKPDFIAGTSAGSIVGAMLAAGMNWREMRAIAASIFWPELFDGKNLERFCAQHLPATFAELRYPFVAIAGEWPSRRLVILREGDLPSAISASCALPGVRRPVQRDGLSLLDGGIACPLPAEPVRDMGATYVIASDVLGISSVLRAVGVEPTTPTVRRFFPHHYRQALDAADILISPAIPLVGMLPVGRGLDAVIAAGEAATYAVLDRQRQLRLQQTA</sequence>
<dbReference type="InterPro" id="IPR002641">
    <property type="entry name" value="PNPLA_dom"/>
</dbReference>
<dbReference type="InterPro" id="IPR050301">
    <property type="entry name" value="NTE"/>
</dbReference>
<dbReference type="PANTHER" id="PTHR14226:SF29">
    <property type="entry name" value="NEUROPATHY TARGET ESTERASE SWS"/>
    <property type="match status" value="1"/>
</dbReference>